<dbReference type="Gene3D" id="3.40.50.2000">
    <property type="entry name" value="Glycogen Phosphorylase B"/>
    <property type="match status" value="2"/>
</dbReference>
<evidence type="ECO:0000313" key="2">
    <source>
        <dbReference type="Proteomes" id="UP000466514"/>
    </source>
</evidence>
<dbReference type="EMBL" id="AP022574">
    <property type="protein sequence ID" value="BBX67032.1"/>
    <property type="molecule type" value="Genomic_DNA"/>
</dbReference>
<sequence>MCRAAAHLQRIVAELRHRSDIDLVHDHMEVLGPTMLAAMGADRPAVLHTLHWDLAKHRAFYRRFGNYDRFHVNGVSDAQLQRAPDGLRHHIRGHVHLATPLAHHATRRLAPAKNDHLVLVARINRRKGQHIAARLAQQFGWELVLAGPIGPFTTPEQLSADPNADRYADVRYLARNGCPAR</sequence>
<name>A0A7I7M597_9MYCO</name>
<proteinExistence type="predicted"/>
<evidence type="ECO:0008006" key="3">
    <source>
        <dbReference type="Google" id="ProtNLM"/>
    </source>
</evidence>
<dbReference type="Proteomes" id="UP000466514">
    <property type="component" value="Chromosome"/>
</dbReference>
<dbReference type="AlphaFoldDB" id="A0A7I7M597"/>
<dbReference type="RefSeq" id="WP_246228849.1">
    <property type="nucleotide sequence ID" value="NZ_AP022574.1"/>
</dbReference>
<gene>
    <name evidence="1" type="ORF">MPSYJ_04930</name>
</gene>
<reference evidence="1 2" key="1">
    <citation type="journal article" date="2019" name="Emerg. Microbes Infect.">
        <title>Comprehensive subspecies identification of 175 nontuberculous mycobacteria species based on 7547 genomic profiles.</title>
        <authorList>
            <person name="Matsumoto Y."/>
            <person name="Kinjo T."/>
            <person name="Motooka D."/>
            <person name="Nabeya D."/>
            <person name="Jung N."/>
            <person name="Uechi K."/>
            <person name="Horii T."/>
            <person name="Iida T."/>
            <person name="Fujita J."/>
            <person name="Nakamura S."/>
        </authorList>
    </citation>
    <scope>NUCLEOTIDE SEQUENCE [LARGE SCALE GENOMIC DNA]</scope>
    <source>
        <strain evidence="1 2">JCM 13323</strain>
    </source>
</reference>
<accession>A0A7I7M597</accession>
<dbReference type="KEGG" id="mpsc:MPSYJ_04930"/>
<evidence type="ECO:0000313" key="1">
    <source>
        <dbReference type="EMBL" id="BBX67032.1"/>
    </source>
</evidence>
<organism evidence="1 2">
    <name type="scientific">Mycolicibacterium psychrotolerans</name>
    <dbReference type="NCBI Taxonomy" id="216929"/>
    <lineage>
        <taxon>Bacteria</taxon>
        <taxon>Bacillati</taxon>
        <taxon>Actinomycetota</taxon>
        <taxon>Actinomycetes</taxon>
        <taxon>Mycobacteriales</taxon>
        <taxon>Mycobacteriaceae</taxon>
        <taxon>Mycolicibacterium</taxon>
    </lineage>
</organism>
<protein>
    <recommendedName>
        <fullName evidence="3">Glycosyl transferase</fullName>
    </recommendedName>
</protein>
<keyword evidence="2" id="KW-1185">Reference proteome</keyword>
<dbReference type="SUPFAM" id="SSF53756">
    <property type="entry name" value="UDP-Glycosyltransferase/glycogen phosphorylase"/>
    <property type="match status" value="1"/>
</dbReference>